<keyword evidence="3" id="KW-1185">Reference proteome</keyword>
<dbReference type="EMBL" id="JBBPBN010000144">
    <property type="protein sequence ID" value="KAK8975502.1"/>
    <property type="molecule type" value="Genomic_DNA"/>
</dbReference>
<evidence type="ECO:0000313" key="2">
    <source>
        <dbReference type="EMBL" id="KAK8975502.1"/>
    </source>
</evidence>
<dbReference type="PANTHER" id="PTHR47950">
    <property type="entry name" value="CYTOCHROME P450, FAMILY 76, SUBFAMILY C, POLYPEPTIDE 5-RELATED"/>
    <property type="match status" value="1"/>
</dbReference>
<protein>
    <recommendedName>
        <fullName evidence="4">Cytochrome P450</fullName>
    </recommendedName>
</protein>
<reference evidence="2 3" key="1">
    <citation type="journal article" date="2024" name="G3 (Bethesda)">
        <title>Genome assembly of Hibiscus sabdariffa L. provides insights into metabolisms of medicinal natural products.</title>
        <authorList>
            <person name="Kim T."/>
        </authorList>
    </citation>
    <scope>NUCLEOTIDE SEQUENCE [LARGE SCALE GENOMIC DNA]</scope>
    <source>
        <strain evidence="2">TK-2024</strain>
        <tissue evidence="2">Old leaves</tissue>
    </source>
</reference>
<proteinExistence type="inferred from homology"/>
<evidence type="ECO:0000313" key="3">
    <source>
        <dbReference type="Proteomes" id="UP001396334"/>
    </source>
</evidence>
<dbReference type="SUPFAM" id="SSF48264">
    <property type="entry name" value="Cytochrome P450"/>
    <property type="match status" value="1"/>
</dbReference>
<evidence type="ECO:0008006" key="4">
    <source>
        <dbReference type="Google" id="ProtNLM"/>
    </source>
</evidence>
<evidence type="ECO:0000256" key="1">
    <source>
        <dbReference type="ARBA" id="ARBA00010617"/>
    </source>
</evidence>
<dbReference type="Pfam" id="PF00067">
    <property type="entry name" value="p450"/>
    <property type="match status" value="1"/>
</dbReference>
<organism evidence="2 3">
    <name type="scientific">Hibiscus sabdariffa</name>
    <name type="common">roselle</name>
    <dbReference type="NCBI Taxonomy" id="183260"/>
    <lineage>
        <taxon>Eukaryota</taxon>
        <taxon>Viridiplantae</taxon>
        <taxon>Streptophyta</taxon>
        <taxon>Embryophyta</taxon>
        <taxon>Tracheophyta</taxon>
        <taxon>Spermatophyta</taxon>
        <taxon>Magnoliopsida</taxon>
        <taxon>eudicotyledons</taxon>
        <taxon>Gunneridae</taxon>
        <taxon>Pentapetalae</taxon>
        <taxon>rosids</taxon>
        <taxon>malvids</taxon>
        <taxon>Malvales</taxon>
        <taxon>Malvaceae</taxon>
        <taxon>Malvoideae</taxon>
        <taxon>Hibiscus</taxon>
    </lineage>
</organism>
<accession>A0ABR2NH36</accession>
<sequence length="340" mass="37975">MGCYKLNSDGARNSVDGLAKCGGLLRGATGTWLIGFTKTIGVCFVVKVELPYPTQGKVWTGAWFSKHRGPAHLRRKCIDNMIRYIEEDAAATHERGEELKVNLAHFLFLMSFNLVGNLVLSRDLLSSRSKEGKEFFDAMNEVMVWAGKPNLADFLPVLKWLDPQGIKRNMVRNLGRAMKIVSSFVEERIDELKLAKENTTKNLLDALLEHTGEGKEGSGTISNQNVIIIVLEMFFAGTIEWALAELLRNPKSLTKAKALDQVIGAGRRVEESDMWRRICVGISLAHKVVHFALASLLHSFDLELGNNICPEAIDMNERIGITVRKLIPLEAIPQKRVMHP</sequence>
<comment type="caution">
    <text evidence="2">The sequence shown here is derived from an EMBL/GenBank/DDBJ whole genome shotgun (WGS) entry which is preliminary data.</text>
</comment>
<dbReference type="Proteomes" id="UP001396334">
    <property type="component" value="Unassembled WGS sequence"/>
</dbReference>
<dbReference type="InterPro" id="IPR036396">
    <property type="entry name" value="Cyt_P450_sf"/>
</dbReference>
<comment type="similarity">
    <text evidence="1">Belongs to the cytochrome P450 family.</text>
</comment>
<dbReference type="InterPro" id="IPR001128">
    <property type="entry name" value="Cyt_P450"/>
</dbReference>
<dbReference type="PANTHER" id="PTHR47950:SF15">
    <property type="entry name" value="CYTOCHROME P450"/>
    <property type="match status" value="1"/>
</dbReference>
<dbReference type="Gene3D" id="1.10.630.10">
    <property type="entry name" value="Cytochrome P450"/>
    <property type="match status" value="1"/>
</dbReference>
<name>A0ABR2NH36_9ROSI</name>
<gene>
    <name evidence="2" type="ORF">V6N11_034511</name>
</gene>